<evidence type="ECO:0000259" key="5">
    <source>
        <dbReference type="Pfam" id="PF24630"/>
    </source>
</evidence>
<dbReference type="GO" id="GO:0003682">
    <property type="term" value="F:chromatin binding"/>
    <property type="evidence" value="ECO:0007669"/>
    <property type="project" value="TreeGrafter"/>
</dbReference>
<dbReference type="EMBL" id="OW240919">
    <property type="protein sequence ID" value="CAH2313088.1"/>
    <property type="molecule type" value="Genomic_DNA"/>
</dbReference>
<dbReference type="InterPro" id="IPR056243">
    <property type="entry name" value="TASOR_ab_dom"/>
</dbReference>
<dbReference type="PANTHER" id="PTHR16207:SF1">
    <property type="entry name" value="PROTEIN TASOR"/>
    <property type="match status" value="1"/>
</dbReference>
<evidence type="ECO:0000256" key="2">
    <source>
        <dbReference type="SAM" id="MobiDB-lite"/>
    </source>
</evidence>
<dbReference type="PANTHER" id="PTHR16207">
    <property type="entry name" value="SET DOMAIN-CONTAINING PROTEIN"/>
    <property type="match status" value="1"/>
</dbReference>
<feature type="compositionally biased region" description="Basic residues" evidence="2">
    <location>
        <begin position="955"/>
        <end position="966"/>
    </location>
</feature>
<feature type="compositionally biased region" description="Basic and acidic residues" evidence="2">
    <location>
        <begin position="1124"/>
        <end position="1145"/>
    </location>
</feature>
<feature type="compositionally biased region" description="Low complexity" evidence="2">
    <location>
        <begin position="29"/>
        <end position="40"/>
    </location>
</feature>
<dbReference type="GO" id="GO:0097355">
    <property type="term" value="P:protein localization to heterochromatin"/>
    <property type="evidence" value="ECO:0007669"/>
    <property type="project" value="TreeGrafter"/>
</dbReference>
<dbReference type="InterPro" id="IPR056242">
    <property type="entry name" value="PIN_TASOR"/>
</dbReference>
<dbReference type="InterPro" id="IPR046432">
    <property type="entry name" value="TASOR"/>
</dbReference>
<feature type="domain" description="TASOR alpha/beta" evidence="4">
    <location>
        <begin position="1204"/>
        <end position="1298"/>
    </location>
</feature>
<dbReference type="Pfam" id="PF12509">
    <property type="entry name" value="DUF3715"/>
    <property type="match status" value="1"/>
</dbReference>
<dbReference type="Pfam" id="PF24630">
    <property type="entry name" value="PIN_TASOR"/>
    <property type="match status" value="1"/>
</dbReference>
<feature type="domain" description="TASOR pseudo-PARP" evidence="3">
    <location>
        <begin position="150"/>
        <end position="297"/>
    </location>
</feature>
<evidence type="ECO:0000313" key="6">
    <source>
        <dbReference type="EMBL" id="CAH2313088.1"/>
    </source>
</evidence>
<feature type="region of interest" description="Disordered" evidence="2">
    <location>
        <begin position="1"/>
        <end position="91"/>
    </location>
</feature>
<dbReference type="SUPFAM" id="SSF56399">
    <property type="entry name" value="ADP-ribosylation"/>
    <property type="match status" value="1"/>
</dbReference>
<dbReference type="Proteomes" id="UP001295444">
    <property type="component" value="Chromosome 08"/>
</dbReference>
<reference evidence="6" key="1">
    <citation type="submission" date="2022-03" db="EMBL/GenBank/DDBJ databases">
        <authorList>
            <person name="Alioto T."/>
            <person name="Alioto T."/>
            <person name="Gomez Garrido J."/>
        </authorList>
    </citation>
    <scope>NUCLEOTIDE SEQUENCE</scope>
</reference>
<protein>
    <submittedName>
        <fullName evidence="6">TASOR isoform X1</fullName>
    </submittedName>
</protein>
<keyword evidence="7" id="KW-1185">Reference proteome</keyword>
<dbReference type="GO" id="GO:0005654">
    <property type="term" value="C:nucleoplasm"/>
    <property type="evidence" value="ECO:0007669"/>
    <property type="project" value="TreeGrafter"/>
</dbReference>
<gene>
    <name evidence="6" type="ORF">PECUL_23A020500</name>
</gene>
<feature type="compositionally biased region" description="Basic and acidic residues" evidence="2">
    <location>
        <begin position="1498"/>
        <end position="1515"/>
    </location>
</feature>
<evidence type="ECO:0000259" key="4">
    <source>
        <dbReference type="Pfam" id="PF23314"/>
    </source>
</evidence>
<evidence type="ECO:0000259" key="3">
    <source>
        <dbReference type="Pfam" id="PF12509"/>
    </source>
</evidence>
<evidence type="ECO:0000256" key="1">
    <source>
        <dbReference type="ARBA" id="ARBA00008058"/>
    </source>
</evidence>
<dbReference type="InterPro" id="IPR022188">
    <property type="entry name" value="TASOR_DUF3715"/>
</dbReference>
<feature type="compositionally biased region" description="Basic residues" evidence="2">
    <location>
        <begin position="81"/>
        <end position="91"/>
    </location>
</feature>
<organism evidence="6 7">
    <name type="scientific">Pelobates cultripes</name>
    <name type="common">Western spadefoot toad</name>
    <dbReference type="NCBI Taxonomy" id="61616"/>
    <lineage>
        <taxon>Eukaryota</taxon>
        <taxon>Metazoa</taxon>
        <taxon>Chordata</taxon>
        <taxon>Craniata</taxon>
        <taxon>Vertebrata</taxon>
        <taxon>Euteleostomi</taxon>
        <taxon>Amphibia</taxon>
        <taxon>Batrachia</taxon>
        <taxon>Anura</taxon>
        <taxon>Pelobatoidea</taxon>
        <taxon>Pelobatidae</taxon>
        <taxon>Pelobates</taxon>
    </lineage>
</organism>
<accession>A0AAD1SYY4</accession>
<dbReference type="GO" id="GO:0000792">
    <property type="term" value="C:heterochromatin"/>
    <property type="evidence" value="ECO:0007669"/>
    <property type="project" value="TreeGrafter"/>
</dbReference>
<feature type="region of interest" description="Disordered" evidence="2">
    <location>
        <begin position="943"/>
        <end position="981"/>
    </location>
</feature>
<dbReference type="Pfam" id="PF23314">
    <property type="entry name" value="TASOR_alpha-beta"/>
    <property type="match status" value="1"/>
</dbReference>
<dbReference type="GO" id="GO:0045814">
    <property type="term" value="P:negative regulation of gene expression, epigenetic"/>
    <property type="evidence" value="ECO:0007669"/>
    <property type="project" value="InterPro"/>
</dbReference>
<feature type="region of interest" description="Disordered" evidence="2">
    <location>
        <begin position="1462"/>
        <end position="1515"/>
    </location>
</feature>
<feature type="domain" description="TASOR PIN" evidence="5">
    <location>
        <begin position="1302"/>
        <end position="1443"/>
    </location>
</feature>
<sequence>MASGCSDAMKEERAAPAGEDAAGGGSPGGPDRSAATAAAQNGGGAPEQEGGRSDLPLRRSSSGESHVGGWGQRPPEEAPRKRFQIPRKSREKKALQLISSDSREFEEILKILHSSYLDTNSKTNFTYNSVRLIHNEFLEKEFTEKRRQLKCEGRLDKELVESYAFLLVGQEQMYGICEKGLLTGHSTLTTLGKSSLGVYLSKFADLLQTNPLEPGATGDILIFKVIKGKMKCIHDFNRNNQTELCVLDPAPNHECHILKNPNAVTSLLSYRAFERTQYYFYEYRFSEILRRPSHVCPYAVVSFIYKEDLIYRQPSLSGSINFSNDRYNDRSSFTLWRGQLCSKGIPLCFASLKSNYGPFFPYRLPEKLDLEILMKIDQIKKRIPSKLFYRETHNKTKEVVTGGMYARLYEVVEITRIGSNFQGLMQKLSGENLALVKPLADKGFLFLFFPVPMTSSYSPWSGKSRVLHALFVYKESRETPVSTPSTFITDNEIMPDLKTFLSALHYALLKCQDDTSSDLCVLVEKYARLYLKRRAERAYKFKEYILKPYDSRLDNFKSLYVAPKKKSHIDPALRIYIREPEMYTLMVGKAKEILQENLLVDRPKEVIRESFRFQQFSPVSDYEPVEEDHEIPKYSSRKTTKLESSAGDIDLRAMDHSEYELEKIHGLISLIQSRKQNANSQPGAEIAGDASVSGVKRKLESGLENQWKHFKSENLHHNREESVEAAHSMSSFITALGGQDTDLRQENSEAPVTESSECLQMILASLNNSGFFNSPLVDSLNKILATQSPKTNENNVLNHEIISPSQDEVMENSRPDGNSYYEDEVHQRVELPETDASILAQSTDDRLKAKVDLEPCSESVSPCPSTPTENVYQRQSSNLGSVESEMHWKLIPITGEEGRIPEDHVGNIRDEKIQGLSLTEEQLMYASAEDTYPEDPRALHIRRSHLFSSSLQESRKRRSRTSKSIRRGSGSHSSSVPNRAHDLFQTKHYPNGLIENTVLEMYSIFSERLHEVLKQNDIAYANNATTPLLSSDERTAKLSDWLSEQASDICVKEYVEELSEKLNSVVALFINSPSLDQPTGHTVAEIKEEAAALISAHRSSADIPLQNELYDHPVPDHLPSVSKGFEDNHPSRDLQQDLSEVKQQTKDNFPLNTNEEPPTKTHETPTSSLTDSAPTAHTDLANLINQMHPEVFHNLVKIFTHVNKNIVKFYIHAEEENTICGEIKEYLLKLGNAQCDPENFLSCNAVSDKLLIIIQNEDIERCIHKIPHLRTLKTLSCVSFAGVDTLDDLKNHTYNELFVSGGFIVSDETVLNPESMTTDALQKFLMFLEEISSSEGKWQWKIHCKFQKKLKEMGRLNANASNILTLLNNYQKKHLVEILAYHNCDSQTRQAPELECLIRLQVQNIQQRHVVFLTEKDASQFTKYLDNGIVVTRIGDFMHNFANLVGFHSSNSEENCLSQLATQETQPAPGETDVKDEEDMSLDSEDGTPQIELCTDSLKSDSHNGEPIKQSEHADPSLTAASVANLQQNITLNIVSDDVQPVTPVSTAGTVAGENNTATAGGILNNFPDYTSSQIGLSHQISHFNVLTHQTFLGTMYPILSNQAQSGNYYMNSYSQVAEQGAPQNSEWDQKWNMK</sequence>
<comment type="similarity">
    <text evidence="1">Belongs to the TASOR family.</text>
</comment>
<proteinExistence type="inferred from homology"/>
<evidence type="ECO:0000313" key="7">
    <source>
        <dbReference type="Proteomes" id="UP001295444"/>
    </source>
</evidence>
<dbReference type="Gene3D" id="3.90.228.10">
    <property type="match status" value="1"/>
</dbReference>
<feature type="region of interest" description="Disordered" evidence="2">
    <location>
        <begin position="1112"/>
        <end position="1174"/>
    </location>
</feature>
<name>A0AAD1SYY4_PELCU</name>
<feature type="compositionally biased region" description="Acidic residues" evidence="2">
    <location>
        <begin position="1474"/>
        <end position="1486"/>
    </location>
</feature>